<feature type="transmembrane region" description="Helical" evidence="13">
    <location>
        <begin position="249"/>
        <end position="271"/>
    </location>
</feature>
<dbReference type="PANTHER" id="PTHR12468:SF2">
    <property type="entry name" value="GPI MANNOSYLTRANSFERASE 2"/>
    <property type="match status" value="1"/>
</dbReference>
<keyword evidence="11 13" id="KW-0472">Membrane</keyword>
<feature type="transmembrane region" description="Helical" evidence="13">
    <location>
        <begin position="210"/>
        <end position="237"/>
    </location>
</feature>
<name>A0ABZ3FVK7_9ACTN</name>
<evidence type="ECO:0000256" key="11">
    <source>
        <dbReference type="ARBA" id="ARBA00023136"/>
    </source>
</evidence>
<feature type="transmembrane region" description="Helical" evidence="13">
    <location>
        <begin position="755"/>
        <end position="773"/>
    </location>
</feature>
<evidence type="ECO:0000256" key="13">
    <source>
        <dbReference type="SAM" id="Phobius"/>
    </source>
</evidence>
<feature type="transmembrane region" description="Helical" evidence="13">
    <location>
        <begin position="570"/>
        <end position="592"/>
    </location>
</feature>
<evidence type="ECO:0000256" key="7">
    <source>
        <dbReference type="ARBA" id="ARBA00022679"/>
    </source>
</evidence>
<evidence type="ECO:0000256" key="8">
    <source>
        <dbReference type="ARBA" id="ARBA00022692"/>
    </source>
</evidence>
<dbReference type="Pfam" id="PF09594">
    <property type="entry name" value="GT87"/>
    <property type="match status" value="1"/>
</dbReference>
<comment type="pathway">
    <text evidence="3">Glycolipid biosynthesis; glycosylphosphatidylinositol-anchor biosynthesis.</text>
</comment>
<evidence type="ECO:0000313" key="15">
    <source>
        <dbReference type="Proteomes" id="UP001442841"/>
    </source>
</evidence>
<keyword evidence="15" id="KW-1185">Reference proteome</keyword>
<protein>
    <submittedName>
        <fullName evidence="14">Glycosyltransferase 87 family protein</fullName>
    </submittedName>
</protein>
<feature type="transmembrane region" description="Helical" evidence="13">
    <location>
        <begin position="612"/>
        <end position="641"/>
    </location>
</feature>
<accession>A0ABZ3FVK7</accession>
<evidence type="ECO:0000256" key="2">
    <source>
        <dbReference type="ARBA" id="ARBA00004651"/>
    </source>
</evidence>
<evidence type="ECO:0000256" key="4">
    <source>
        <dbReference type="ARBA" id="ARBA00022475"/>
    </source>
</evidence>
<keyword evidence="5" id="KW-0337">GPI-anchor biosynthesis</keyword>
<keyword evidence="7" id="KW-0808">Transferase</keyword>
<comment type="subcellular location">
    <subcellularLocation>
        <location evidence="2">Cell membrane</location>
        <topology evidence="2">Multi-pass membrane protein</topology>
    </subcellularLocation>
    <subcellularLocation>
        <location evidence="1">Endoplasmic reticulum membrane</location>
        <topology evidence="1">Multi-pass membrane protein</topology>
    </subcellularLocation>
</comment>
<dbReference type="PANTHER" id="PTHR12468">
    <property type="entry name" value="GPI MANNOSYLTRANSFERASE 2"/>
    <property type="match status" value="1"/>
</dbReference>
<evidence type="ECO:0000256" key="1">
    <source>
        <dbReference type="ARBA" id="ARBA00004477"/>
    </source>
</evidence>
<feature type="transmembrane region" description="Helical" evidence="13">
    <location>
        <begin position="536"/>
        <end position="558"/>
    </location>
</feature>
<feature type="transmembrane region" description="Helical" evidence="13">
    <location>
        <begin position="662"/>
        <end position="681"/>
    </location>
</feature>
<dbReference type="Pfam" id="PF04188">
    <property type="entry name" value="Mannosyl_trans2"/>
    <property type="match status" value="1"/>
</dbReference>
<dbReference type="InterPro" id="IPR018584">
    <property type="entry name" value="GT87"/>
</dbReference>
<keyword evidence="4" id="KW-1003">Cell membrane</keyword>
<evidence type="ECO:0000256" key="9">
    <source>
        <dbReference type="ARBA" id="ARBA00022824"/>
    </source>
</evidence>
<keyword evidence="10 13" id="KW-1133">Transmembrane helix</keyword>
<dbReference type="RefSeq" id="WP_425310657.1">
    <property type="nucleotide sequence ID" value="NZ_CP154795.1"/>
</dbReference>
<feature type="transmembrane region" description="Helical" evidence="13">
    <location>
        <begin position="330"/>
        <end position="350"/>
    </location>
</feature>
<keyword evidence="6" id="KW-0328">Glycosyltransferase</keyword>
<evidence type="ECO:0000256" key="6">
    <source>
        <dbReference type="ARBA" id="ARBA00022676"/>
    </source>
</evidence>
<evidence type="ECO:0000256" key="10">
    <source>
        <dbReference type="ARBA" id="ARBA00022989"/>
    </source>
</evidence>
<dbReference type="Proteomes" id="UP001442841">
    <property type="component" value="Chromosome"/>
</dbReference>
<keyword evidence="8 13" id="KW-0812">Transmembrane</keyword>
<feature type="transmembrane region" description="Helical" evidence="13">
    <location>
        <begin position="142"/>
        <end position="159"/>
    </location>
</feature>
<dbReference type="InterPro" id="IPR007315">
    <property type="entry name" value="PIG-V/Gpi18"/>
</dbReference>
<evidence type="ECO:0000256" key="3">
    <source>
        <dbReference type="ARBA" id="ARBA00004687"/>
    </source>
</evidence>
<organism evidence="14 15">
    <name type="scientific">Ammonicoccus fulvus</name>
    <dbReference type="NCBI Taxonomy" id="3138240"/>
    <lineage>
        <taxon>Bacteria</taxon>
        <taxon>Bacillati</taxon>
        <taxon>Actinomycetota</taxon>
        <taxon>Actinomycetes</taxon>
        <taxon>Propionibacteriales</taxon>
        <taxon>Propionibacteriaceae</taxon>
        <taxon>Ammonicoccus</taxon>
    </lineage>
</organism>
<dbReference type="EMBL" id="CP154795">
    <property type="protein sequence ID" value="XAN09200.1"/>
    <property type="molecule type" value="Genomic_DNA"/>
</dbReference>
<feature type="transmembrane region" description="Helical" evidence="13">
    <location>
        <begin position="801"/>
        <end position="819"/>
    </location>
</feature>
<reference evidence="14 15" key="1">
    <citation type="submission" date="2024-04" db="EMBL/GenBank/DDBJ databases">
        <title>Isolation of an actinomycete strain from pig manure.</title>
        <authorList>
            <person name="Gong T."/>
            <person name="Yu Z."/>
            <person name="An M."/>
            <person name="Wei C."/>
            <person name="Yang W."/>
            <person name="Liu L."/>
        </authorList>
    </citation>
    <scope>NUCLEOTIDE SEQUENCE [LARGE SCALE GENOMIC DNA]</scope>
    <source>
        <strain evidence="14 15">ZF39</strain>
    </source>
</reference>
<feature type="transmembrane region" description="Helical" evidence="13">
    <location>
        <begin position="471"/>
        <end position="491"/>
    </location>
</feature>
<gene>
    <name evidence="14" type="ORF">AADG42_18375</name>
</gene>
<evidence type="ECO:0000313" key="14">
    <source>
        <dbReference type="EMBL" id="XAN09200.1"/>
    </source>
</evidence>
<sequence>MADAPVEPFVRTVTRLVGGPWGRHAGRAHHWFNPATVAVFLGTVVWMLTIWRQSGCIQTAPGRVPNHFQAQCYSDIPVLFTSRGLSDGYTPYLDVGPHQVLEYPVLTGWLMELNRLLTVLFGAPVGPGLVDPDRMQAINTFYAVNMVVLFVLWLVTIAAQLRGTPGRGWDTLMLAAAPPVVLTGLINWDMLPLALTALGIMFWARRKPGWAGLFLGLSMAAKLYAGFLLGPLLLLCLRAGRMREFGRTLAFFVVGWLIPNLPAMILAPAQWAEFWSFNSDRGGDLGSIWYVLSLAGSPVQDVNLAAITAFALGCLGVAALIMLAPRRPRIGQVMFLVLMAFLLTNKVYSPQYVLWVLPFVALCRPRWRDWLIFVAGEWLYVMAIWGHLGQYLTPGGGGPDKVYWVAVLVRLATQLWLVGTVVRDVLDPEGDLVRAHRDDPSGGVLDGAADAPWAVRFREQILRTPPGPTTLGGVWLASRLLLLVIGVYAAVTTQQSLLTVLDNWDAEHYLGIAANGYETEGQAANRMAFFPGLPLLLAPFVALGVPGAAVGTLLSLVASAVAAGALYRMGGFWAAALWLVAPTAVFGFVPYTEALFCALAFWAWERARADRWWVAALLAAGACSVRVSGIFLVGALGIMILTWKFPDGTTAGQRILGWLRRAVWLVIPAVTVFAYAFYLFLRTGSWTAWYTAQEAGWSRSWTSPLESITTTINVITSDMYDDRPGWDTVFTFELVSFAVGLFTVGWLLRRKMWAEFAWVAVQLVAFSVGEWLFSVNRAVLLWFPVWLIAAELLRRRPVLRTAWIIVSVLTAMWWARMFYLGQWSS</sequence>
<feature type="transmembrane region" description="Helical" evidence="13">
    <location>
        <begin position="729"/>
        <end position="748"/>
    </location>
</feature>
<evidence type="ECO:0000256" key="12">
    <source>
        <dbReference type="ARBA" id="ARBA00024033"/>
    </source>
</evidence>
<evidence type="ECO:0000256" key="5">
    <source>
        <dbReference type="ARBA" id="ARBA00022502"/>
    </source>
</evidence>
<feature type="transmembrane region" description="Helical" evidence="13">
    <location>
        <begin position="31"/>
        <end position="51"/>
    </location>
</feature>
<proteinExistence type="inferred from homology"/>
<feature type="transmembrane region" description="Helical" evidence="13">
    <location>
        <begin position="302"/>
        <end position="323"/>
    </location>
</feature>
<feature type="transmembrane region" description="Helical" evidence="13">
    <location>
        <begin position="370"/>
        <end position="388"/>
    </location>
</feature>
<comment type="similarity">
    <text evidence="12">Belongs to the glycosyltransferase 87 family.</text>
</comment>
<keyword evidence="9" id="KW-0256">Endoplasmic reticulum</keyword>